<dbReference type="InterPro" id="IPR005226">
    <property type="entry name" value="UPF0014_fam"/>
</dbReference>
<protein>
    <submittedName>
        <fullName evidence="7">ABC transporter protein</fullName>
    </submittedName>
</protein>
<feature type="transmembrane region" description="Helical" evidence="6">
    <location>
        <begin position="65"/>
        <end position="83"/>
    </location>
</feature>
<sequence length="257" mass="28058">MNGVAQIQLGSFLLVYVLLLVVLAVMKKCRINQTKLLVLASARMTLQLIAAGYALTFLFEHPHPLLTMGYLLILVFFTIYLVLSRNKRLNPRFRVIVSVSIASCGLGIIIFFVTCIVGQSVFDPQYLIPISGMLMGNALTGVSLGLKSFWNGLEGQRARVEALLNIGATPEKVLFPFVCQALETALVPTLNSMLGMGIVVLPGMMTGQILSGTAPTTAILYQITIMVAICACVCLCCFCSLYFGYRTLWNAQKQVAF</sequence>
<evidence type="ECO:0000256" key="3">
    <source>
        <dbReference type="ARBA" id="ARBA00022692"/>
    </source>
</evidence>
<dbReference type="Pfam" id="PF03649">
    <property type="entry name" value="UPF0014"/>
    <property type="match status" value="1"/>
</dbReference>
<feature type="transmembrane region" description="Helical" evidence="6">
    <location>
        <begin position="219"/>
        <end position="243"/>
    </location>
</feature>
<name>A0A212JM32_9BACT</name>
<feature type="transmembrane region" description="Helical" evidence="6">
    <location>
        <begin position="6"/>
        <end position="25"/>
    </location>
</feature>
<evidence type="ECO:0000256" key="6">
    <source>
        <dbReference type="SAM" id="Phobius"/>
    </source>
</evidence>
<feature type="transmembrane region" description="Helical" evidence="6">
    <location>
        <begin position="37"/>
        <end position="59"/>
    </location>
</feature>
<keyword evidence="3 6" id="KW-0812">Transmembrane</keyword>
<dbReference type="PANTHER" id="PTHR30028">
    <property type="entry name" value="UPF0014 INNER MEMBRANE PROTEIN YBBM-RELATED"/>
    <property type="match status" value="1"/>
</dbReference>
<comment type="similarity">
    <text evidence="2">Belongs to the UPF0014 family.</text>
</comment>
<evidence type="ECO:0000313" key="7">
    <source>
        <dbReference type="EMBL" id="SBW00462.1"/>
    </source>
</evidence>
<dbReference type="GO" id="GO:0005886">
    <property type="term" value="C:plasma membrane"/>
    <property type="evidence" value="ECO:0007669"/>
    <property type="project" value="TreeGrafter"/>
</dbReference>
<dbReference type="AlphaFoldDB" id="A0A212JM32"/>
<feature type="transmembrane region" description="Helical" evidence="6">
    <location>
        <begin position="126"/>
        <end position="150"/>
    </location>
</feature>
<keyword evidence="5 6" id="KW-0472">Membrane</keyword>
<comment type="subcellular location">
    <subcellularLocation>
        <location evidence="1">Membrane</location>
        <topology evidence="1">Multi-pass membrane protein</topology>
    </subcellularLocation>
</comment>
<feature type="transmembrane region" description="Helical" evidence="6">
    <location>
        <begin position="193"/>
        <end position="213"/>
    </location>
</feature>
<evidence type="ECO:0000256" key="4">
    <source>
        <dbReference type="ARBA" id="ARBA00022989"/>
    </source>
</evidence>
<reference evidence="7" key="1">
    <citation type="submission" date="2016-04" db="EMBL/GenBank/DDBJ databases">
        <authorList>
            <person name="Evans L.H."/>
            <person name="Alamgir A."/>
            <person name="Owens N."/>
            <person name="Weber N.D."/>
            <person name="Virtaneva K."/>
            <person name="Barbian K."/>
            <person name="Babar A."/>
            <person name="Rosenke K."/>
        </authorList>
    </citation>
    <scope>NUCLEOTIDE SEQUENCE</scope>
    <source>
        <strain evidence="7">92-2</strain>
    </source>
</reference>
<evidence type="ECO:0000256" key="2">
    <source>
        <dbReference type="ARBA" id="ARBA00005268"/>
    </source>
</evidence>
<keyword evidence="4 6" id="KW-1133">Transmembrane helix</keyword>
<proteinExistence type="inferred from homology"/>
<evidence type="ECO:0000256" key="5">
    <source>
        <dbReference type="ARBA" id="ARBA00023136"/>
    </source>
</evidence>
<evidence type="ECO:0000256" key="1">
    <source>
        <dbReference type="ARBA" id="ARBA00004141"/>
    </source>
</evidence>
<accession>A0A212JM32</accession>
<dbReference type="EMBL" id="FLUP01000001">
    <property type="protein sequence ID" value="SBW00462.1"/>
    <property type="molecule type" value="Genomic_DNA"/>
</dbReference>
<organism evidence="7">
    <name type="scientific">uncultured Desulfovibrio sp</name>
    <dbReference type="NCBI Taxonomy" id="167968"/>
    <lineage>
        <taxon>Bacteria</taxon>
        <taxon>Pseudomonadati</taxon>
        <taxon>Thermodesulfobacteriota</taxon>
        <taxon>Desulfovibrionia</taxon>
        <taxon>Desulfovibrionales</taxon>
        <taxon>Desulfovibrionaceae</taxon>
        <taxon>Desulfovibrio</taxon>
        <taxon>environmental samples</taxon>
    </lineage>
</organism>
<dbReference type="PANTHER" id="PTHR30028:SF0">
    <property type="entry name" value="PROTEIN ALUMINUM SENSITIVE 3"/>
    <property type="match status" value="1"/>
</dbReference>
<dbReference type="RefSeq" id="WP_192112134.1">
    <property type="nucleotide sequence ID" value="NZ_CABUEN010000001.1"/>
</dbReference>
<gene>
    <name evidence="7" type="ORF">KM92DES2_11361</name>
</gene>
<feature type="transmembrane region" description="Helical" evidence="6">
    <location>
        <begin position="95"/>
        <end position="120"/>
    </location>
</feature>